<reference evidence="2" key="1">
    <citation type="journal article" date="2013" name="Genome Announc.">
        <title>Whole-Genome Sequencing of Lactobacillus shenzhenensis Strain LY-73T.</title>
        <authorList>
            <person name="Lin Z."/>
            <person name="Liu Z."/>
            <person name="Yang R."/>
            <person name="Zou Y."/>
            <person name="Wan D."/>
            <person name="Chen J."/>
            <person name="Guo M."/>
            <person name="Zhao J."/>
            <person name="Fang C."/>
            <person name="Yang R."/>
            <person name="Liu F."/>
        </authorList>
    </citation>
    <scope>NUCLEOTIDE SEQUENCE [LARGE SCALE GENOMIC DNA]</scope>
    <source>
        <strain evidence="2">LY-73</strain>
    </source>
</reference>
<dbReference type="GO" id="GO:0000287">
    <property type="term" value="F:magnesium ion binding"/>
    <property type="evidence" value="ECO:0007669"/>
    <property type="project" value="TreeGrafter"/>
</dbReference>
<evidence type="ECO:0000313" key="1">
    <source>
        <dbReference type="EMBL" id="ERL65042.1"/>
    </source>
</evidence>
<name>U4TUC6_9LACO</name>
<dbReference type="Proteomes" id="UP000030647">
    <property type="component" value="Unassembled WGS sequence"/>
</dbReference>
<dbReference type="Gene3D" id="3.40.50.1000">
    <property type="entry name" value="HAD superfamily/HAD-like"/>
    <property type="match status" value="1"/>
</dbReference>
<dbReference type="InterPro" id="IPR000150">
    <property type="entry name" value="Cof"/>
</dbReference>
<dbReference type="SUPFAM" id="SSF56784">
    <property type="entry name" value="HAD-like"/>
    <property type="match status" value="1"/>
</dbReference>
<dbReference type="SFLD" id="SFLDG01140">
    <property type="entry name" value="C2.B:_Phosphomannomutase_and_P"/>
    <property type="match status" value="1"/>
</dbReference>
<dbReference type="OrthoDB" id="9790031at2"/>
<sequence>MQQFKLLAFDLDHTLLKEDGTLAPETITVLTHLHDAGMKIVLCSGRPVPGLTKLNQQLGLTRPGDFSIYFNGGLVRENNKGTVIFSQTMPEQAVAGVVDVGRQYKVPVNLVAANAVYALLDHGESQYPLVAPHGMPFLFYRADEYRDAKTEAIYKGAIAVKPTLVDQLQSNLNIEGVDITRSRRQLLELMPAGINKRVGLERLLKHLGYGTENLMVFGDEENDREMMLFAGLSVAVGNAIPSIKAIADRVTDTNEENGVANFLKKYFYL</sequence>
<accession>U4TUC6</accession>
<dbReference type="PANTHER" id="PTHR10000">
    <property type="entry name" value="PHOSPHOSERINE PHOSPHATASE"/>
    <property type="match status" value="1"/>
</dbReference>
<protein>
    <submittedName>
        <fullName evidence="1">Uncharacterized protein</fullName>
    </submittedName>
</protein>
<dbReference type="eggNOG" id="COG0561">
    <property type="taxonomic scope" value="Bacteria"/>
</dbReference>
<dbReference type="Gene3D" id="3.30.1240.10">
    <property type="match status" value="1"/>
</dbReference>
<dbReference type="InterPro" id="IPR036412">
    <property type="entry name" value="HAD-like_sf"/>
</dbReference>
<proteinExistence type="predicted"/>
<dbReference type="NCBIfam" id="TIGR01484">
    <property type="entry name" value="HAD-SF-IIB"/>
    <property type="match status" value="1"/>
</dbReference>
<dbReference type="CDD" id="cd07516">
    <property type="entry name" value="HAD_Pase"/>
    <property type="match status" value="1"/>
</dbReference>
<dbReference type="InterPro" id="IPR023214">
    <property type="entry name" value="HAD_sf"/>
</dbReference>
<evidence type="ECO:0000313" key="2">
    <source>
        <dbReference type="Proteomes" id="UP000030647"/>
    </source>
</evidence>
<dbReference type="AlphaFoldDB" id="U4TUC6"/>
<organism evidence="1 2">
    <name type="scientific">Schleiferilactobacillus shenzhenensis LY-73</name>
    <dbReference type="NCBI Taxonomy" id="1231336"/>
    <lineage>
        <taxon>Bacteria</taxon>
        <taxon>Bacillati</taxon>
        <taxon>Bacillota</taxon>
        <taxon>Bacilli</taxon>
        <taxon>Lactobacillales</taxon>
        <taxon>Lactobacillaceae</taxon>
        <taxon>Schleiferilactobacillus</taxon>
    </lineage>
</organism>
<dbReference type="NCBIfam" id="TIGR00099">
    <property type="entry name" value="Cof-subfamily"/>
    <property type="match status" value="1"/>
</dbReference>
<dbReference type="Pfam" id="PF08282">
    <property type="entry name" value="Hydrolase_3"/>
    <property type="match status" value="1"/>
</dbReference>
<dbReference type="SFLD" id="SFLDS00003">
    <property type="entry name" value="Haloacid_Dehalogenase"/>
    <property type="match status" value="1"/>
</dbReference>
<dbReference type="InterPro" id="IPR006379">
    <property type="entry name" value="HAD-SF_hydro_IIB"/>
</dbReference>
<dbReference type="GO" id="GO:0005829">
    <property type="term" value="C:cytosol"/>
    <property type="evidence" value="ECO:0007669"/>
    <property type="project" value="TreeGrafter"/>
</dbReference>
<dbReference type="GO" id="GO:0016791">
    <property type="term" value="F:phosphatase activity"/>
    <property type="evidence" value="ECO:0007669"/>
    <property type="project" value="TreeGrafter"/>
</dbReference>
<dbReference type="EMBL" id="KI271589">
    <property type="protein sequence ID" value="ERL65042.1"/>
    <property type="molecule type" value="Genomic_DNA"/>
</dbReference>
<dbReference type="PANTHER" id="PTHR10000:SF8">
    <property type="entry name" value="HAD SUPERFAMILY HYDROLASE-LIKE, TYPE 3"/>
    <property type="match status" value="1"/>
</dbReference>
<keyword evidence="2" id="KW-1185">Reference proteome</keyword>
<dbReference type="HOGENOM" id="CLU_044146_0_1_9"/>
<dbReference type="STRING" id="1231336.L248_2980"/>
<dbReference type="RefSeq" id="WP_022529565.1">
    <property type="nucleotide sequence ID" value="NZ_KI271589.1"/>
</dbReference>
<gene>
    <name evidence="1" type="ORF">L248_2980</name>
</gene>